<gene>
    <name evidence="3" type="ORF">G4B88_014074</name>
</gene>
<sequence>MLIYNKGYVEKETKEKSFMRNKRTQNEDEDDNIGGIDLDLKLSPPNEHYSSVPKGSQSKSSSSSHQEPNGASKYMCSTNNDQRDSASVASTVEMASLVLMGCTNCLMYVMVSQIEPKCPKCKSSLLLDFFREHPSSAKRPRRS</sequence>
<dbReference type="PANTHER" id="PTHR33177">
    <property type="entry name" value="PUTATIVE-RELATED"/>
    <property type="match status" value="1"/>
</dbReference>
<keyword evidence="4" id="KW-1185">Reference proteome</keyword>
<dbReference type="InterPro" id="IPR056440">
    <property type="entry name" value="Zn-ribbon_GIR1"/>
</dbReference>
<organism evidence="3 4">
    <name type="scientific">Cannabis sativa</name>
    <name type="common">Hemp</name>
    <name type="synonym">Marijuana</name>
    <dbReference type="NCBI Taxonomy" id="3483"/>
    <lineage>
        <taxon>Eukaryota</taxon>
        <taxon>Viridiplantae</taxon>
        <taxon>Streptophyta</taxon>
        <taxon>Embryophyta</taxon>
        <taxon>Tracheophyta</taxon>
        <taxon>Spermatophyta</taxon>
        <taxon>Magnoliopsida</taxon>
        <taxon>eudicotyledons</taxon>
        <taxon>Gunneridae</taxon>
        <taxon>Pentapetalae</taxon>
        <taxon>rosids</taxon>
        <taxon>fabids</taxon>
        <taxon>Rosales</taxon>
        <taxon>Cannabaceae</taxon>
        <taxon>Cannabis</taxon>
    </lineage>
</organism>
<dbReference type="PANTHER" id="PTHR33177:SF77">
    <property type="entry name" value="LITAF DOMAIN-CONTAINING PROTEIN"/>
    <property type="match status" value="1"/>
</dbReference>
<feature type="compositionally biased region" description="Polar residues" evidence="1">
    <location>
        <begin position="65"/>
        <end position="86"/>
    </location>
</feature>
<comment type="caution">
    <text evidence="3">The sequence shown here is derived from an EMBL/GenBank/DDBJ whole genome shotgun (WGS) entry which is preliminary data.</text>
</comment>
<evidence type="ECO:0000256" key="1">
    <source>
        <dbReference type="SAM" id="MobiDB-lite"/>
    </source>
</evidence>
<feature type="compositionally biased region" description="Low complexity" evidence="1">
    <location>
        <begin position="50"/>
        <end position="64"/>
    </location>
</feature>
<reference evidence="3 4" key="1">
    <citation type="journal article" date="2020" name="bioRxiv">
        <title>Sequence and annotation of 42 cannabis genomes reveals extensive copy number variation in cannabinoid synthesis and pathogen resistance genes.</title>
        <authorList>
            <person name="Mckernan K.J."/>
            <person name="Helbert Y."/>
            <person name="Kane L.T."/>
            <person name="Ebling H."/>
            <person name="Zhang L."/>
            <person name="Liu B."/>
            <person name="Eaton Z."/>
            <person name="Mclaughlin S."/>
            <person name="Kingan S."/>
            <person name="Baybayan P."/>
            <person name="Concepcion G."/>
            <person name="Jordan M."/>
            <person name="Riva A."/>
            <person name="Barbazuk W."/>
            <person name="Harkins T."/>
        </authorList>
    </citation>
    <scope>NUCLEOTIDE SEQUENCE [LARGE SCALE GENOMIC DNA]</scope>
    <source>
        <strain evidence="4">cv. Jamaican Lion 4</strain>
        <tissue evidence="3">Leaf</tissue>
    </source>
</reference>
<dbReference type="EMBL" id="JAATIQ010000013">
    <property type="protein sequence ID" value="KAF4401233.1"/>
    <property type="molecule type" value="Genomic_DNA"/>
</dbReference>
<name>A0A7J6I150_CANSA</name>
<dbReference type="InterPro" id="IPR055281">
    <property type="entry name" value="GIR1-2/SIED1"/>
</dbReference>
<feature type="domain" description="GIR1-like zinc ribbon" evidence="2">
    <location>
        <begin position="96"/>
        <end position="130"/>
    </location>
</feature>
<dbReference type="Pfam" id="PF24747">
    <property type="entry name" value="Zn-ribbon_GIR1"/>
    <property type="match status" value="1"/>
</dbReference>
<feature type="region of interest" description="Disordered" evidence="1">
    <location>
        <begin position="13"/>
        <end position="86"/>
    </location>
</feature>
<accession>A0A7J6I150</accession>
<evidence type="ECO:0000259" key="2">
    <source>
        <dbReference type="Pfam" id="PF24747"/>
    </source>
</evidence>
<dbReference type="AlphaFoldDB" id="A0A7J6I150"/>
<dbReference type="Proteomes" id="UP000583929">
    <property type="component" value="Unassembled WGS sequence"/>
</dbReference>
<proteinExistence type="predicted"/>
<evidence type="ECO:0000313" key="4">
    <source>
        <dbReference type="Proteomes" id="UP000583929"/>
    </source>
</evidence>
<protein>
    <recommendedName>
        <fullName evidence="2">GIR1-like zinc ribbon domain-containing protein</fullName>
    </recommendedName>
</protein>
<evidence type="ECO:0000313" key="3">
    <source>
        <dbReference type="EMBL" id="KAF4401233.1"/>
    </source>
</evidence>